<dbReference type="InterPro" id="IPR012910">
    <property type="entry name" value="Plug_dom"/>
</dbReference>
<evidence type="ECO:0000256" key="9">
    <source>
        <dbReference type="RuleBase" id="RU003357"/>
    </source>
</evidence>
<dbReference type="Gene3D" id="2.40.170.20">
    <property type="entry name" value="TonB-dependent receptor, beta-barrel domain"/>
    <property type="match status" value="1"/>
</dbReference>
<keyword evidence="12" id="KW-0675">Receptor</keyword>
<keyword evidence="7 8" id="KW-0998">Cell outer membrane</keyword>
<organism evidence="12 13">
    <name type="scientific">Caulobacter hibisci</name>
    <dbReference type="NCBI Taxonomy" id="2035993"/>
    <lineage>
        <taxon>Bacteria</taxon>
        <taxon>Pseudomonadati</taxon>
        <taxon>Pseudomonadota</taxon>
        <taxon>Alphaproteobacteria</taxon>
        <taxon>Caulobacterales</taxon>
        <taxon>Caulobacteraceae</taxon>
        <taxon>Caulobacter</taxon>
    </lineage>
</organism>
<dbReference type="PROSITE" id="PS52016">
    <property type="entry name" value="TONB_DEPENDENT_REC_3"/>
    <property type="match status" value="1"/>
</dbReference>
<comment type="caution">
    <text evidence="12">The sequence shown here is derived from an EMBL/GenBank/DDBJ whole genome shotgun (WGS) entry which is preliminary data.</text>
</comment>
<keyword evidence="2 8" id="KW-0813">Transport</keyword>
<keyword evidence="4 8" id="KW-0812">Transmembrane</keyword>
<keyword evidence="5 9" id="KW-0798">TonB box</keyword>
<evidence type="ECO:0000313" key="13">
    <source>
        <dbReference type="Proteomes" id="UP000639859"/>
    </source>
</evidence>
<dbReference type="SUPFAM" id="SSF56935">
    <property type="entry name" value="Porins"/>
    <property type="match status" value="1"/>
</dbReference>
<dbReference type="PANTHER" id="PTHR47234:SF2">
    <property type="entry name" value="TONB-DEPENDENT RECEPTOR"/>
    <property type="match status" value="1"/>
</dbReference>
<evidence type="ECO:0000256" key="2">
    <source>
        <dbReference type="ARBA" id="ARBA00022448"/>
    </source>
</evidence>
<dbReference type="InterPro" id="IPR037066">
    <property type="entry name" value="Plug_dom_sf"/>
</dbReference>
<comment type="similarity">
    <text evidence="8 9">Belongs to the TonB-dependent receptor family.</text>
</comment>
<feature type="domain" description="TonB-dependent receptor plug" evidence="11">
    <location>
        <begin position="34"/>
        <end position="145"/>
    </location>
</feature>
<evidence type="ECO:0000259" key="10">
    <source>
        <dbReference type="Pfam" id="PF00593"/>
    </source>
</evidence>
<evidence type="ECO:0000313" key="12">
    <source>
        <dbReference type="EMBL" id="MBI1682629.1"/>
    </source>
</evidence>
<evidence type="ECO:0000256" key="7">
    <source>
        <dbReference type="ARBA" id="ARBA00023237"/>
    </source>
</evidence>
<evidence type="ECO:0000256" key="8">
    <source>
        <dbReference type="PROSITE-ProRule" id="PRU01360"/>
    </source>
</evidence>
<feature type="domain" description="TonB-dependent receptor-like beta-barrel" evidence="10">
    <location>
        <begin position="374"/>
        <end position="912"/>
    </location>
</feature>
<dbReference type="PANTHER" id="PTHR47234">
    <property type="match status" value="1"/>
</dbReference>
<evidence type="ECO:0000256" key="5">
    <source>
        <dbReference type="ARBA" id="ARBA00023077"/>
    </source>
</evidence>
<evidence type="ECO:0000256" key="6">
    <source>
        <dbReference type="ARBA" id="ARBA00023136"/>
    </source>
</evidence>
<dbReference type="EMBL" id="JADWOX010000001">
    <property type="protein sequence ID" value="MBI1682629.1"/>
    <property type="molecule type" value="Genomic_DNA"/>
</dbReference>
<reference evidence="12 13" key="1">
    <citation type="submission" date="2020-11" db="EMBL/GenBank/DDBJ databases">
        <title>genome sequence of strain KACC 18849.</title>
        <authorList>
            <person name="Gao J."/>
            <person name="Zhang X."/>
        </authorList>
    </citation>
    <scope>NUCLEOTIDE SEQUENCE [LARGE SCALE GENOMIC DNA]</scope>
    <source>
        <strain evidence="12 13">KACC 18849</strain>
    </source>
</reference>
<keyword evidence="13" id="KW-1185">Reference proteome</keyword>
<keyword evidence="3 8" id="KW-1134">Transmembrane beta strand</keyword>
<dbReference type="Gene3D" id="2.170.130.10">
    <property type="entry name" value="TonB-dependent receptor, plug domain"/>
    <property type="match status" value="1"/>
</dbReference>
<dbReference type="Pfam" id="PF00593">
    <property type="entry name" value="TonB_dep_Rec_b-barrel"/>
    <property type="match status" value="1"/>
</dbReference>
<dbReference type="Pfam" id="PF07715">
    <property type="entry name" value="Plug"/>
    <property type="match status" value="1"/>
</dbReference>
<dbReference type="Proteomes" id="UP000639859">
    <property type="component" value="Unassembled WGS sequence"/>
</dbReference>
<dbReference type="InterPro" id="IPR036942">
    <property type="entry name" value="Beta-barrel_TonB_sf"/>
</dbReference>
<dbReference type="InterPro" id="IPR039426">
    <property type="entry name" value="TonB-dep_rcpt-like"/>
</dbReference>
<evidence type="ECO:0000256" key="4">
    <source>
        <dbReference type="ARBA" id="ARBA00022692"/>
    </source>
</evidence>
<evidence type="ECO:0000256" key="1">
    <source>
        <dbReference type="ARBA" id="ARBA00004571"/>
    </source>
</evidence>
<accession>A0ABS0SSZ0</accession>
<dbReference type="InterPro" id="IPR000531">
    <property type="entry name" value="Beta-barrel_TonB"/>
</dbReference>
<gene>
    <name evidence="12" type="ORF">I4Q42_03010</name>
</gene>
<proteinExistence type="inferred from homology"/>
<evidence type="ECO:0000256" key="3">
    <source>
        <dbReference type="ARBA" id="ARBA00022452"/>
    </source>
</evidence>
<protein>
    <submittedName>
        <fullName evidence="12">TonB-dependent receptor</fullName>
    </submittedName>
</protein>
<name>A0ABS0SSZ0_9CAUL</name>
<keyword evidence="6 8" id="KW-0472">Membrane</keyword>
<comment type="subcellular location">
    <subcellularLocation>
        <location evidence="1 8">Cell outer membrane</location>
        <topology evidence="1 8">Multi-pass membrane protein</topology>
    </subcellularLocation>
</comment>
<evidence type="ECO:0000259" key="11">
    <source>
        <dbReference type="Pfam" id="PF07715"/>
    </source>
</evidence>
<sequence length="954" mass="102125">MMAAPVLAQAQTTDDPAAVEEVVVTGSRIPQPNMQSISPVTQITSQDIKAQGVTRVEDMINALPQAFAAQGANISNGATGTATVNLRGLGTSRTLVLIDGRRMTPGSPVAPAADLNFIPSSLVSRVEVNTGGASAVYGSDAVAGVVNFIMQRDFEGVKLDAQYSGYQHHNEDVNAKNANNAKGFSLPDGTVWDGEASEFSLTIGANSPDGKGNVTAYATYREVASVLQGNRDYSACTFNSGSVFTCGGSGTSDPARVGSFVVDGNTFRARNAATDVYNYGPTNYYQRPDKRVTLGAFAHYEVKPWLEAYTDLMFMDDHTVAQIAPGGIFAGTYQINCDNPLMTSAQQVQLCGTTDAGTSTLKSVTVARRNTEGGGRQSDIRHTSYRAVVGARGDLDKNWSYDTYFQYGTTIYTQSTTGYFLTSRIQNALIATTDANGNVVCKSSDAGCVPYNIFSEGGVTQAALDYLTVDGSEKGTTSQHVLNFSITGLLGDYGVRSPLAEDGVGVAAGVEYRRESLTYQADYLLTEGLLSGTGGASPAVNGSFNVAELYGEARVPLVQNAPLVKDLQLELGYRYSDYSTVGSTNTYKIGADYSPIDDLRFRASYNRAVRAPNVIELYAANAVQLDGSTDPCAGLDSTDPDDMATAAKCATAFGLTTAQVLAIEDNTASQYNGLTGGNPDLKPETSDTYTVGFVARPSVVPGLSLSVDYFHIKVKDYISTVGADLILQRCVDNNDQAFCSLVHRDSNNSLYLSSDGYVTDLTMNTGSLETSGVDFNLNYSTDLDTFGLGGWGRGSVNFVGTWLDTLKTQPLPGDAAYDCAGYYGTICGTPSPEWRHKLRTTWTTPWSDLSISAQWRYIAGIDLDATSDDPQLNNEDLQYATDLRLKSRSYIDLSASFSLRDVYKMNIGVNNLFDIDPPLVGGSNCPSGSCNGNTYSQVYDTLGRYGFVRISREF</sequence>